<feature type="compositionally biased region" description="Low complexity" evidence="1">
    <location>
        <begin position="241"/>
        <end position="263"/>
    </location>
</feature>
<evidence type="ECO:0000256" key="1">
    <source>
        <dbReference type="SAM" id="MobiDB-lite"/>
    </source>
</evidence>
<dbReference type="KEGG" id="mng:MNEG_1438"/>
<dbReference type="GeneID" id="25731936"/>
<reference evidence="3 4" key="1">
    <citation type="journal article" date="2013" name="BMC Genomics">
        <title>Reconstruction of the lipid metabolism for the microalga Monoraphidium neglectum from its genome sequence reveals characteristics suitable for biofuel production.</title>
        <authorList>
            <person name="Bogen C."/>
            <person name="Al-Dilaimi A."/>
            <person name="Albersmeier A."/>
            <person name="Wichmann J."/>
            <person name="Grundmann M."/>
            <person name="Rupp O."/>
            <person name="Lauersen K.J."/>
            <person name="Blifernez-Klassen O."/>
            <person name="Kalinowski J."/>
            <person name="Goesmann A."/>
            <person name="Mussgnug J.H."/>
            <person name="Kruse O."/>
        </authorList>
    </citation>
    <scope>NUCLEOTIDE SEQUENCE [LARGE SCALE GENOMIC DNA]</scope>
    <source>
        <strain evidence="3 4">SAG 48.87</strain>
    </source>
</reference>
<dbReference type="RefSeq" id="XP_013905528.1">
    <property type="nucleotide sequence ID" value="XM_014050074.1"/>
</dbReference>
<dbReference type="EMBL" id="KK100363">
    <property type="protein sequence ID" value="KIZ06509.1"/>
    <property type="molecule type" value="Genomic_DNA"/>
</dbReference>
<feature type="transmembrane region" description="Helical" evidence="2">
    <location>
        <begin position="73"/>
        <end position="94"/>
    </location>
</feature>
<sequence length="599" mass="64249">MYLAVLLAWGVAFAVSTIPFAVAGASTLAVFISTFYASYNATPYNNYEWGINNWMVTLWNCTWVGPAEYRYDVFATIVALTLIFMLGCCSVYIFPEFAIDNVRRDNRQQALPCPALPYPALPCPALPEPLKPKEQRTCSTVLAVHKLTTLLTRTAEAAPKLAATLAASPAWRELEDALLAALEDVWMYFPFAYKPPQHRIPTANLKHFLSLVHALPAAFQLLPAGTVGSASSDPRPPPAPSASTPAAPSAAQHMQAPPLSALADAPPAPALEAGLLLPHGVEWSEAAASMRWLLLTAQLAEFGRELKRLHKSARKSSKAIRQRSLAAWLRGEAAKRTEPAGGRAAESRAKGAIYGTDSRPLTPINHGKKMVAGSNCGGGLPFATFAPGAIEGNDKWPTDFHMMEKTGSVVGKVGTQEISRDTYRHQMEMNHAIDAESRARNSGGPAPFAADYSCPAGADGGGRHPAEDCGLPANRGGREPTGKVGAPMGGFDAEVYATQRAVNHGIHEKALVNKFGAAGIDASHSAPFATSDSFDELRRREYYTAKPRRQDEAACAKPYSQQGFDAAPYSAQLRHNHDHQVQSTIRSFVGSGNILAPGS</sequence>
<feature type="region of interest" description="Disordered" evidence="1">
    <location>
        <begin position="227"/>
        <end position="263"/>
    </location>
</feature>
<protein>
    <submittedName>
        <fullName evidence="3">Uncharacterized protein</fullName>
    </submittedName>
</protein>
<keyword evidence="2" id="KW-0812">Transmembrane</keyword>
<dbReference type="OrthoDB" id="527197at2759"/>
<organism evidence="3 4">
    <name type="scientific">Monoraphidium neglectum</name>
    <dbReference type="NCBI Taxonomy" id="145388"/>
    <lineage>
        <taxon>Eukaryota</taxon>
        <taxon>Viridiplantae</taxon>
        <taxon>Chlorophyta</taxon>
        <taxon>core chlorophytes</taxon>
        <taxon>Chlorophyceae</taxon>
        <taxon>CS clade</taxon>
        <taxon>Sphaeropleales</taxon>
        <taxon>Selenastraceae</taxon>
        <taxon>Monoraphidium</taxon>
    </lineage>
</organism>
<proteinExistence type="predicted"/>
<keyword evidence="2" id="KW-0472">Membrane</keyword>
<feature type="region of interest" description="Disordered" evidence="1">
    <location>
        <begin position="459"/>
        <end position="481"/>
    </location>
</feature>
<accession>A0A0D2LJ90</accession>
<evidence type="ECO:0000256" key="2">
    <source>
        <dbReference type="SAM" id="Phobius"/>
    </source>
</evidence>
<evidence type="ECO:0000313" key="3">
    <source>
        <dbReference type="EMBL" id="KIZ06509.1"/>
    </source>
</evidence>
<gene>
    <name evidence="3" type="ORF">MNEG_1438</name>
</gene>
<name>A0A0D2LJ90_9CHLO</name>
<keyword evidence="2" id="KW-1133">Transmembrane helix</keyword>
<evidence type="ECO:0000313" key="4">
    <source>
        <dbReference type="Proteomes" id="UP000054498"/>
    </source>
</evidence>
<dbReference type="AlphaFoldDB" id="A0A0D2LJ90"/>
<dbReference type="Proteomes" id="UP000054498">
    <property type="component" value="Unassembled WGS sequence"/>
</dbReference>
<keyword evidence="4" id="KW-1185">Reference proteome</keyword>